<evidence type="ECO:0000256" key="1">
    <source>
        <dbReference type="SAM" id="MobiDB-lite"/>
    </source>
</evidence>
<keyword evidence="3" id="KW-1185">Reference proteome</keyword>
<dbReference type="Proteomes" id="UP000265520">
    <property type="component" value="Unassembled WGS sequence"/>
</dbReference>
<dbReference type="EMBL" id="LXQA010030322">
    <property type="protein sequence ID" value="MCH95638.1"/>
    <property type="molecule type" value="Genomic_DNA"/>
</dbReference>
<name>A0A392N9D6_9FABA</name>
<protein>
    <submittedName>
        <fullName evidence="2">Uncharacterized protein</fullName>
    </submittedName>
</protein>
<proteinExistence type="predicted"/>
<comment type="caution">
    <text evidence="2">The sequence shown here is derived from an EMBL/GenBank/DDBJ whole genome shotgun (WGS) entry which is preliminary data.</text>
</comment>
<gene>
    <name evidence="2" type="ORF">A2U01_0016618</name>
</gene>
<feature type="compositionally biased region" description="Acidic residues" evidence="1">
    <location>
        <begin position="106"/>
        <end position="116"/>
    </location>
</feature>
<accession>A0A392N9D6</accession>
<evidence type="ECO:0000313" key="2">
    <source>
        <dbReference type="EMBL" id="MCH95638.1"/>
    </source>
</evidence>
<evidence type="ECO:0000313" key="3">
    <source>
        <dbReference type="Proteomes" id="UP000265520"/>
    </source>
</evidence>
<feature type="compositionally biased region" description="Basic and acidic residues" evidence="1">
    <location>
        <begin position="95"/>
        <end position="105"/>
    </location>
</feature>
<feature type="region of interest" description="Disordered" evidence="1">
    <location>
        <begin position="95"/>
        <end position="117"/>
    </location>
</feature>
<dbReference type="AlphaFoldDB" id="A0A392N9D6"/>
<feature type="non-terminal residue" evidence="2">
    <location>
        <position position="1"/>
    </location>
</feature>
<organism evidence="2 3">
    <name type="scientific">Trifolium medium</name>
    <dbReference type="NCBI Taxonomy" id="97028"/>
    <lineage>
        <taxon>Eukaryota</taxon>
        <taxon>Viridiplantae</taxon>
        <taxon>Streptophyta</taxon>
        <taxon>Embryophyta</taxon>
        <taxon>Tracheophyta</taxon>
        <taxon>Spermatophyta</taxon>
        <taxon>Magnoliopsida</taxon>
        <taxon>eudicotyledons</taxon>
        <taxon>Gunneridae</taxon>
        <taxon>Pentapetalae</taxon>
        <taxon>rosids</taxon>
        <taxon>fabids</taxon>
        <taxon>Fabales</taxon>
        <taxon>Fabaceae</taxon>
        <taxon>Papilionoideae</taxon>
        <taxon>50 kb inversion clade</taxon>
        <taxon>NPAAA clade</taxon>
        <taxon>Hologalegina</taxon>
        <taxon>IRL clade</taxon>
        <taxon>Trifolieae</taxon>
        <taxon>Trifolium</taxon>
    </lineage>
</organism>
<sequence length="197" mass="22525">GCKDTESGSCWEIVKETPAPRVATLELGSQGMVTGEEVGDEERDPDLEENRAVLVGVNGLDSTNGLLYQVGQREVRILKDKEVALLHVQLQKSMNKERMQKHKEGEEEEEEEEQNEEWQGVLVGYTLTVVLNEGEVNREDDDHMKEVRLEAERLFHIGLNLGVSSNEERLLTLDRMVDLEMRDEKIFEEVRGVEDFQ</sequence>
<reference evidence="2 3" key="1">
    <citation type="journal article" date="2018" name="Front. Plant Sci.">
        <title>Red Clover (Trifolium pratense) and Zigzag Clover (T. medium) - A Picture of Genomic Similarities and Differences.</title>
        <authorList>
            <person name="Dluhosova J."/>
            <person name="Istvanek J."/>
            <person name="Nedelnik J."/>
            <person name="Repkova J."/>
        </authorList>
    </citation>
    <scope>NUCLEOTIDE SEQUENCE [LARGE SCALE GENOMIC DNA]</scope>
    <source>
        <strain evidence="3">cv. 10/8</strain>
        <tissue evidence="2">Leaf</tissue>
    </source>
</reference>